<reference evidence="9 10" key="1">
    <citation type="journal article" date="2018" name="Sci. Rep.">
        <title>Genomic signatures of local adaptation to the degree of environmental predictability in rotifers.</title>
        <authorList>
            <person name="Franch-Gras L."/>
            <person name="Hahn C."/>
            <person name="Garcia-Roger E.M."/>
            <person name="Carmona M.J."/>
            <person name="Serra M."/>
            <person name="Gomez A."/>
        </authorList>
    </citation>
    <scope>NUCLEOTIDE SEQUENCE [LARGE SCALE GENOMIC DNA]</scope>
    <source>
        <strain evidence="9">HYR1</strain>
    </source>
</reference>
<dbReference type="AlphaFoldDB" id="A0A3M7RDX4"/>
<protein>
    <recommendedName>
        <fullName evidence="2">acylglycerol lipase</fullName>
        <ecNumber evidence="2">3.1.1.23</ecNumber>
    </recommendedName>
</protein>
<name>A0A3M7RDX4_BRAPC</name>
<evidence type="ECO:0000256" key="6">
    <source>
        <dbReference type="ARBA" id="ARBA00047662"/>
    </source>
</evidence>
<comment type="catalytic activity">
    <reaction evidence="1">
        <text>Hydrolyzes glycerol monoesters of long-chain fatty acids.</text>
        <dbReference type="EC" id="3.1.1.23"/>
    </reaction>
</comment>
<evidence type="ECO:0000256" key="3">
    <source>
        <dbReference type="ARBA" id="ARBA00037797"/>
    </source>
</evidence>
<dbReference type="OrthoDB" id="428974at2759"/>
<dbReference type="STRING" id="10195.A0A3M7RDX4"/>
<feature type="domain" description="AB hydrolase-1" evidence="8">
    <location>
        <begin position="140"/>
        <end position="247"/>
    </location>
</feature>
<proteinExistence type="predicted"/>
<sequence>MICCEAPTQILPEDYHFKNGHSKLIKVKDGVEIHLIHVNEGNLSQAQPSVITEQVKRVNFNEPIIEPNKEKSANISNLRDNFLNLHFENFSSMIQSDMFDRKSEKNILYLNGSNKYGLTIMYKKPFSKLLTDESISPKSTIFFIHGVGGNSLVWKHQLKYFAEQNYEMIAIDLIGHGKSTKSKVFSHYEFIEICSHIRAVFDLFAKKNNIIIGHSYGSSFAVNLSQERRDLVQKVVLISGGMPYPLNYINPALNTPLILFKLMKPFIDCHFFCSAFSPDFKEKNNDMFHISAESLFYTMKGQHWQPNYSRTDYFKNQKVLLIEGSDDKFVPFQDAFEMMKSLDKGYLIRIERGSHMVILEEPDILNKLINLFINDT</sequence>
<gene>
    <name evidence="9" type="ORF">BpHYR1_020142</name>
</gene>
<dbReference type="Gene3D" id="3.40.50.1820">
    <property type="entry name" value="alpha/beta hydrolase"/>
    <property type="match status" value="1"/>
</dbReference>
<keyword evidence="9" id="KW-0378">Hydrolase</keyword>
<comment type="subcellular location">
    <subcellularLocation>
        <location evidence="3">Late endosome membrane</location>
        <topology evidence="3">Single-pass type II membrane protein</topology>
    </subcellularLocation>
    <subcellularLocation>
        <location evidence="4">Lysosome membrane</location>
        <topology evidence="4">Single-pass type II membrane protein</topology>
    </subcellularLocation>
    <subcellularLocation>
        <location evidence="5">Mitochondrion membrane</location>
        <topology evidence="5">Single-pass type II membrane protein</topology>
    </subcellularLocation>
</comment>
<dbReference type="EC" id="3.1.1.23" evidence="2"/>
<keyword evidence="10" id="KW-1185">Reference proteome</keyword>
<dbReference type="GO" id="GO:0047372">
    <property type="term" value="F:monoacylglycerol lipase activity"/>
    <property type="evidence" value="ECO:0007669"/>
    <property type="project" value="UniProtKB-EC"/>
</dbReference>
<evidence type="ECO:0000256" key="7">
    <source>
        <dbReference type="ARBA" id="ARBA00049568"/>
    </source>
</evidence>
<dbReference type="PANTHER" id="PTHR43798:SF5">
    <property type="entry name" value="MONOACYLGLYCEROL LIPASE ABHD6"/>
    <property type="match status" value="1"/>
</dbReference>
<organism evidence="9 10">
    <name type="scientific">Brachionus plicatilis</name>
    <name type="common">Marine rotifer</name>
    <name type="synonym">Brachionus muelleri</name>
    <dbReference type="NCBI Taxonomy" id="10195"/>
    <lineage>
        <taxon>Eukaryota</taxon>
        <taxon>Metazoa</taxon>
        <taxon>Spiralia</taxon>
        <taxon>Gnathifera</taxon>
        <taxon>Rotifera</taxon>
        <taxon>Eurotatoria</taxon>
        <taxon>Monogononta</taxon>
        <taxon>Pseudotrocha</taxon>
        <taxon>Ploima</taxon>
        <taxon>Brachionidae</taxon>
        <taxon>Brachionus</taxon>
    </lineage>
</organism>
<dbReference type="GO" id="GO:0031902">
    <property type="term" value="C:late endosome membrane"/>
    <property type="evidence" value="ECO:0007669"/>
    <property type="project" value="UniProtKB-SubCell"/>
</dbReference>
<dbReference type="PRINTS" id="PR00111">
    <property type="entry name" value="ABHYDROLASE"/>
</dbReference>
<dbReference type="EMBL" id="REGN01003618">
    <property type="protein sequence ID" value="RNA21726.1"/>
    <property type="molecule type" value="Genomic_DNA"/>
</dbReference>
<dbReference type="InterPro" id="IPR029058">
    <property type="entry name" value="AB_hydrolase_fold"/>
</dbReference>
<dbReference type="Pfam" id="PF00561">
    <property type="entry name" value="Abhydrolase_1"/>
    <property type="match status" value="1"/>
</dbReference>
<dbReference type="InterPro" id="IPR050266">
    <property type="entry name" value="AB_hydrolase_sf"/>
</dbReference>
<comment type="caution">
    <text evidence="9">The sequence shown here is derived from an EMBL/GenBank/DDBJ whole genome shotgun (WGS) entry which is preliminary data.</text>
</comment>
<evidence type="ECO:0000313" key="10">
    <source>
        <dbReference type="Proteomes" id="UP000276133"/>
    </source>
</evidence>
<evidence type="ECO:0000313" key="9">
    <source>
        <dbReference type="EMBL" id="RNA21726.1"/>
    </source>
</evidence>
<dbReference type="InterPro" id="IPR000073">
    <property type="entry name" value="AB_hydrolase_1"/>
</dbReference>
<dbReference type="GO" id="GO:0031966">
    <property type="term" value="C:mitochondrial membrane"/>
    <property type="evidence" value="ECO:0007669"/>
    <property type="project" value="UniProtKB-SubCell"/>
</dbReference>
<evidence type="ECO:0000256" key="4">
    <source>
        <dbReference type="ARBA" id="ARBA00037874"/>
    </source>
</evidence>
<evidence type="ECO:0000256" key="2">
    <source>
        <dbReference type="ARBA" id="ARBA00013254"/>
    </source>
</evidence>
<dbReference type="SUPFAM" id="SSF53474">
    <property type="entry name" value="alpha/beta-Hydrolases"/>
    <property type="match status" value="1"/>
</dbReference>
<evidence type="ECO:0000256" key="1">
    <source>
        <dbReference type="ARBA" id="ARBA00001613"/>
    </source>
</evidence>
<accession>A0A3M7RDX4</accession>
<dbReference type="PANTHER" id="PTHR43798">
    <property type="entry name" value="MONOACYLGLYCEROL LIPASE"/>
    <property type="match status" value="1"/>
</dbReference>
<dbReference type="Proteomes" id="UP000276133">
    <property type="component" value="Unassembled WGS sequence"/>
</dbReference>
<evidence type="ECO:0000256" key="5">
    <source>
        <dbReference type="ARBA" id="ARBA00046308"/>
    </source>
</evidence>
<dbReference type="GO" id="GO:0005765">
    <property type="term" value="C:lysosomal membrane"/>
    <property type="evidence" value="ECO:0007669"/>
    <property type="project" value="UniProtKB-SubCell"/>
</dbReference>
<dbReference type="GO" id="GO:0046464">
    <property type="term" value="P:acylglycerol catabolic process"/>
    <property type="evidence" value="ECO:0007669"/>
    <property type="project" value="TreeGrafter"/>
</dbReference>
<comment type="catalytic activity">
    <reaction evidence="6">
        <text>1-dodecanoylglycerol + H2O = dodecanoate + glycerol + H(+)</text>
        <dbReference type="Rhea" id="RHEA:44316"/>
        <dbReference type="ChEBI" id="CHEBI:15377"/>
        <dbReference type="ChEBI" id="CHEBI:15378"/>
        <dbReference type="ChEBI" id="CHEBI:17754"/>
        <dbReference type="ChEBI" id="CHEBI:18262"/>
        <dbReference type="ChEBI" id="CHEBI:75539"/>
    </reaction>
</comment>
<evidence type="ECO:0000259" key="8">
    <source>
        <dbReference type="Pfam" id="PF00561"/>
    </source>
</evidence>
<comment type="function">
    <text evidence="7">Lipase that preferentially hydrolysis medium-chain saturated monoacylglycerols including 2-arachidonoylglycerol. Through 2-arachidonoylglycerol degradation may regulate endocannabinoid signaling pathways. Also has a lysophosphatidyl lipase activity with a preference for lysophosphatidylglycerol among other lysophospholipids. Also able to degrade bis(monoacylglycero)phosphate (BMP) and constitutes the major enzyme for BMP catabolism. BMP, also known as lysobisphosphatidic acid, is enriched in late endosomes and lysosomes and plays a key role in the formation of intraluminal vesicles and in lipid sorting.</text>
</comment>